<evidence type="ECO:0000256" key="4">
    <source>
        <dbReference type="ARBA" id="ARBA00022741"/>
    </source>
</evidence>
<gene>
    <name evidence="8" type="ORF">V3330_02960</name>
</gene>
<dbReference type="CDD" id="cd01129">
    <property type="entry name" value="PulE-GspE-like"/>
    <property type="match status" value="1"/>
</dbReference>
<name>A0AAW9RG94_9GAMM</name>
<evidence type="ECO:0000256" key="2">
    <source>
        <dbReference type="ARBA" id="ARBA00006611"/>
    </source>
</evidence>
<dbReference type="InterPro" id="IPR000682">
    <property type="entry name" value="PCMT"/>
</dbReference>
<protein>
    <recommendedName>
        <fullName evidence="3">Protein-L-isoaspartate O-methyltransferase</fullName>
    </recommendedName>
    <alternativeName>
        <fullName evidence="6">Protein L-isoaspartyl methyltransferase</fullName>
    </alternativeName>
</protein>
<dbReference type="Pfam" id="PF01135">
    <property type="entry name" value="PCMT"/>
    <property type="match status" value="1"/>
</dbReference>
<accession>A0AAW9RG94</accession>
<reference evidence="8 9" key="1">
    <citation type="submission" date="2024-02" db="EMBL/GenBank/DDBJ databases">
        <title>A novel Wenzhouxiangellaceae bacterium, isolated from coastal sediments.</title>
        <authorList>
            <person name="Du Z.-J."/>
            <person name="Ye Y.-Q."/>
            <person name="Zhang X.-Y."/>
        </authorList>
    </citation>
    <scope>NUCLEOTIDE SEQUENCE [LARGE SCALE GENOMIC DNA]</scope>
    <source>
        <strain evidence="8 9">CH-27</strain>
    </source>
</reference>
<evidence type="ECO:0000256" key="6">
    <source>
        <dbReference type="ARBA" id="ARBA00030757"/>
    </source>
</evidence>
<dbReference type="SMART" id="SM00382">
    <property type="entry name" value="AAA"/>
    <property type="match status" value="1"/>
</dbReference>
<dbReference type="GO" id="GO:0004719">
    <property type="term" value="F:protein-L-isoaspartate (D-aspartate) O-methyltransferase activity"/>
    <property type="evidence" value="ECO:0007669"/>
    <property type="project" value="InterPro"/>
</dbReference>
<dbReference type="GO" id="GO:0005886">
    <property type="term" value="C:plasma membrane"/>
    <property type="evidence" value="ECO:0007669"/>
    <property type="project" value="TreeGrafter"/>
</dbReference>
<dbReference type="PANTHER" id="PTHR30258:SF2">
    <property type="entry name" value="COMG OPERON PROTEIN 1"/>
    <property type="match status" value="1"/>
</dbReference>
<dbReference type="CDD" id="cd02440">
    <property type="entry name" value="AdoMet_MTases"/>
    <property type="match status" value="1"/>
</dbReference>
<dbReference type="Gene3D" id="3.40.50.300">
    <property type="entry name" value="P-loop containing nucleotide triphosphate hydrolases"/>
    <property type="match status" value="1"/>
</dbReference>
<dbReference type="GO" id="GO:0005524">
    <property type="term" value="F:ATP binding"/>
    <property type="evidence" value="ECO:0007669"/>
    <property type="project" value="UniProtKB-KW"/>
</dbReference>
<dbReference type="PROSITE" id="PS01279">
    <property type="entry name" value="PCMT"/>
    <property type="match status" value="1"/>
</dbReference>
<dbReference type="SUPFAM" id="SSF160246">
    <property type="entry name" value="EspE N-terminal domain-like"/>
    <property type="match status" value="1"/>
</dbReference>
<evidence type="ECO:0000256" key="5">
    <source>
        <dbReference type="ARBA" id="ARBA00022840"/>
    </source>
</evidence>
<dbReference type="SUPFAM" id="SSF52540">
    <property type="entry name" value="P-loop containing nucleoside triphosphate hydrolases"/>
    <property type="match status" value="1"/>
</dbReference>
<dbReference type="InterPro" id="IPR001482">
    <property type="entry name" value="T2SS/T4SS_dom"/>
</dbReference>
<dbReference type="PANTHER" id="PTHR30258">
    <property type="entry name" value="TYPE II SECRETION SYSTEM PROTEIN GSPE-RELATED"/>
    <property type="match status" value="1"/>
</dbReference>
<dbReference type="InterPro" id="IPR027417">
    <property type="entry name" value="P-loop_NTPase"/>
</dbReference>
<dbReference type="RefSeq" id="WP_354693900.1">
    <property type="nucleotide sequence ID" value="NZ_JAZHOG010000002.1"/>
</dbReference>
<keyword evidence="9" id="KW-1185">Reference proteome</keyword>
<organism evidence="8 9">
    <name type="scientific">Elongatibacter sediminis</name>
    <dbReference type="NCBI Taxonomy" id="3119006"/>
    <lineage>
        <taxon>Bacteria</taxon>
        <taxon>Pseudomonadati</taxon>
        <taxon>Pseudomonadota</taxon>
        <taxon>Gammaproteobacteria</taxon>
        <taxon>Chromatiales</taxon>
        <taxon>Wenzhouxiangellaceae</taxon>
        <taxon>Elongatibacter</taxon>
    </lineage>
</organism>
<comment type="caution">
    <text evidence="8">The sequence shown here is derived from an EMBL/GenBank/DDBJ whole genome shotgun (WGS) entry which is preliminary data.</text>
</comment>
<dbReference type="AlphaFoldDB" id="A0AAW9RG94"/>
<dbReference type="Pfam" id="PF00437">
    <property type="entry name" value="T2SSE"/>
    <property type="match status" value="1"/>
</dbReference>
<evidence type="ECO:0000256" key="3">
    <source>
        <dbReference type="ARBA" id="ARBA00013346"/>
    </source>
</evidence>
<keyword evidence="5" id="KW-0067">ATP-binding</keyword>
<dbReference type="InterPro" id="IPR007831">
    <property type="entry name" value="T2SS_GspE_N"/>
</dbReference>
<dbReference type="PROSITE" id="PS00662">
    <property type="entry name" value="T2SP_E"/>
    <property type="match status" value="1"/>
</dbReference>
<evidence type="ECO:0000313" key="9">
    <source>
        <dbReference type="Proteomes" id="UP001359886"/>
    </source>
</evidence>
<feature type="domain" description="Bacterial type II secretion system protein E" evidence="7">
    <location>
        <begin position="567"/>
        <end position="581"/>
    </location>
</feature>
<comment type="similarity">
    <text evidence="2">Belongs to the GSP E family.</text>
</comment>
<dbReference type="Gene3D" id="3.40.50.150">
    <property type="entry name" value="Vaccinia Virus protein VP39"/>
    <property type="match status" value="1"/>
</dbReference>
<dbReference type="Gene3D" id="3.30.450.90">
    <property type="match status" value="1"/>
</dbReference>
<proteinExistence type="inferred from homology"/>
<dbReference type="Pfam" id="PF05157">
    <property type="entry name" value="MshEN"/>
    <property type="match status" value="1"/>
</dbReference>
<dbReference type="InterPro" id="IPR037257">
    <property type="entry name" value="T2SS_E_N_sf"/>
</dbReference>
<comment type="similarity">
    <text evidence="1">Belongs to the methyltransferase superfamily. L-isoaspartyl/D-aspartyl protein methyltransferase family.</text>
</comment>
<evidence type="ECO:0000259" key="7">
    <source>
        <dbReference type="PROSITE" id="PS00662"/>
    </source>
</evidence>
<dbReference type="InterPro" id="IPR003593">
    <property type="entry name" value="AAA+_ATPase"/>
</dbReference>
<evidence type="ECO:0000313" key="8">
    <source>
        <dbReference type="EMBL" id="MEJ8566576.1"/>
    </source>
</evidence>
<evidence type="ECO:0000256" key="1">
    <source>
        <dbReference type="ARBA" id="ARBA00005369"/>
    </source>
</evidence>
<dbReference type="EMBL" id="JAZHOG010000002">
    <property type="protein sequence ID" value="MEJ8566576.1"/>
    <property type="molecule type" value="Genomic_DNA"/>
</dbReference>
<dbReference type="GO" id="GO:0016887">
    <property type="term" value="F:ATP hydrolysis activity"/>
    <property type="evidence" value="ECO:0007669"/>
    <property type="project" value="TreeGrafter"/>
</dbReference>
<keyword evidence="4" id="KW-0547">Nucleotide-binding</keyword>
<dbReference type="InterPro" id="IPR029063">
    <property type="entry name" value="SAM-dependent_MTases_sf"/>
</dbReference>
<dbReference type="SUPFAM" id="SSF53335">
    <property type="entry name" value="S-adenosyl-L-methionine-dependent methyltransferases"/>
    <property type="match status" value="1"/>
</dbReference>
<dbReference type="Proteomes" id="UP001359886">
    <property type="component" value="Unassembled WGS sequence"/>
</dbReference>
<sequence>MSAIDSSDDASLPLLENASPAIKRALEQIPRDAFQLDTSVQNASGHPAWSTLGMLETVSLGRAARIAPGDRVLEIGTGTGYRAALLGGIAAEVHTVETVEALVRHAKTVYERLGYRNVHAHFGDGLLGLPEEAPFDAIVFCVRGGRVPPELRRQLADGGRLVALVGQPARILRVTRVGDRFDEELLSPGSGSCRLGDVLVEMGLVDRGSVEEVARDAATEGRSFESALLARGLVDEAELYRALAVRHGCEQATAGELLRQLNPDLYQRVSTPYLEYACVLPIRREGHLLFVATTDPSGRFDALAAALNAHDVHRYLVTPTDFQRIWSALTLGPLKEQKPMEESEAKDLAPTRDLFGDHSLDSRMVAIFEAMLLDAVAERASDIHLEVYDENVRIRFRIDGELRDMSHFQLTRFELRSLINVLKINAELDIAEHRLPQGGRFRRRAGSSTFDLRVQTQPALYGEHAIIRLLPQDEHVLSIRELGFPDRIADEYRRLLENPGGLILVVGPTGSGKSTTLYAGLRVLSRDASRKVITIEDPIEYSMHNIQQTQARPEIGFVFANAMRAFVREDPDVILVGEIRDSETALEAIRASQTGHLVLSTLHSNDAVDAVQRLFDLDMHANSIASELLAVFAQRLAKRICECCSEPAEPEPAIMAELFPTGDVPSRFRAFKGKGCSACGDRGTKGRVAVLEFLRASADVRSAITRRVTVDELRQVALGAGMITMRDSALKLVTDGVIPLSELPRVLPAERMAEERPPDKVH</sequence>